<dbReference type="AlphaFoldDB" id="A0AAV4BVT5"/>
<gene>
    <name evidence="2" type="ORF">PoB_004994700</name>
</gene>
<comment type="caution">
    <text evidence="2">The sequence shown here is derived from an EMBL/GenBank/DDBJ whole genome shotgun (WGS) entry which is preliminary data.</text>
</comment>
<protein>
    <submittedName>
        <fullName evidence="2">Uncharacterized protein</fullName>
    </submittedName>
</protein>
<dbReference type="Proteomes" id="UP000735302">
    <property type="component" value="Unassembled WGS sequence"/>
</dbReference>
<keyword evidence="3" id="KW-1185">Reference proteome</keyword>
<keyword evidence="1" id="KW-1133">Transmembrane helix</keyword>
<dbReference type="EMBL" id="BLXT01005511">
    <property type="protein sequence ID" value="GFO23442.1"/>
    <property type="molecule type" value="Genomic_DNA"/>
</dbReference>
<organism evidence="2 3">
    <name type="scientific">Plakobranchus ocellatus</name>
    <dbReference type="NCBI Taxonomy" id="259542"/>
    <lineage>
        <taxon>Eukaryota</taxon>
        <taxon>Metazoa</taxon>
        <taxon>Spiralia</taxon>
        <taxon>Lophotrochozoa</taxon>
        <taxon>Mollusca</taxon>
        <taxon>Gastropoda</taxon>
        <taxon>Heterobranchia</taxon>
        <taxon>Euthyneura</taxon>
        <taxon>Panpulmonata</taxon>
        <taxon>Sacoglossa</taxon>
        <taxon>Placobranchoidea</taxon>
        <taxon>Plakobranchidae</taxon>
        <taxon>Plakobranchus</taxon>
    </lineage>
</organism>
<name>A0AAV4BVT5_9GAST</name>
<evidence type="ECO:0000313" key="3">
    <source>
        <dbReference type="Proteomes" id="UP000735302"/>
    </source>
</evidence>
<evidence type="ECO:0000256" key="1">
    <source>
        <dbReference type="SAM" id="Phobius"/>
    </source>
</evidence>
<reference evidence="2 3" key="1">
    <citation type="journal article" date="2021" name="Elife">
        <title>Chloroplast acquisition without the gene transfer in kleptoplastic sea slugs, Plakobranchus ocellatus.</title>
        <authorList>
            <person name="Maeda T."/>
            <person name="Takahashi S."/>
            <person name="Yoshida T."/>
            <person name="Shimamura S."/>
            <person name="Takaki Y."/>
            <person name="Nagai Y."/>
            <person name="Toyoda A."/>
            <person name="Suzuki Y."/>
            <person name="Arimoto A."/>
            <person name="Ishii H."/>
            <person name="Satoh N."/>
            <person name="Nishiyama T."/>
            <person name="Hasebe M."/>
            <person name="Maruyama T."/>
            <person name="Minagawa J."/>
            <person name="Obokata J."/>
            <person name="Shigenobu S."/>
        </authorList>
    </citation>
    <scope>NUCLEOTIDE SEQUENCE [LARGE SCALE GENOMIC DNA]</scope>
</reference>
<evidence type="ECO:0000313" key="2">
    <source>
        <dbReference type="EMBL" id="GFO23442.1"/>
    </source>
</evidence>
<accession>A0AAV4BVT5</accession>
<feature type="transmembrane region" description="Helical" evidence="1">
    <location>
        <begin position="57"/>
        <end position="77"/>
    </location>
</feature>
<keyword evidence="1" id="KW-0472">Membrane</keyword>
<keyword evidence="1" id="KW-0812">Transmembrane</keyword>
<sequence length="96" mass="9538">MNFLVYLTLHHCSTIPGGGDGCCSGGGGCCSGGGGFCSGGGGSGTAGAVAVTASSTISSLLFPYAIYIFIVILQMAFEKNYMKGKVEGTEAPVQLS</sequence>
<proteinExistence type="predicted"/>